<reference evidence="1 2" key="1">
    <citation type="submission" date="2021-01" db="EMBL/GenBank/DDBJ databases">
        <title>Roseomonas sp. nov, a bacterium isolated from an oil production mixture in Yumen Oilfield.</title>
        <authorList>
            <person name="Wu D."/>
        </authorList>
    </citation>
    <scope>NUCLEOTIDE SEQUENCE [LARGE SCALE GENOMIC DNA]</scope>
    <source>
        <strain evidence="1 2">ROY-5-3</strain>
    </source>
</reference>
<protein>
    <submittedName>
        <fullName evidence="1">Uncharacterized protein</fullName>
    </submittedName>
</protein>
<dbReference type="Proteomes" id="UP000689967">
    <property type="component" value="Unassembled WGS sequence"/>
</dbReference>
<keyword evidence="2" id="KW-1185">Reference proteome</keyword>
<gene>
    <name evidence="1" type="ORF">JJQ90_09715</name>
</gene>
<name>A0ABS6H6J8_9PROT</name>
<organism evidence="1 2">
    <name type="scientific">Falsiroseomonas oleicola</name>
    <dbReference type="NCBI Taxonomy" id="2801474"/>
    <lineage>
        <taxon>Bacteria</taxon>
        <taxon>Pseudomonadati</taxon>
        <taxon>Pseudomonadota</taxon>
        <taxon>Alphaproteobacteria</taxon>
        <taxon>Acetobacterales</taxon>
        <taxon>Roseomonadaceae</taxon>
        <taxon>Falsiroseomonas</taxon>
    </lineage>
</organism>
<sequence>MTAADLEAEARYDAAAVLLQLEGGGNLWGAEVLLEFAARRDKGFAPALAQFRAGDVAGGADRMWDLLGSVARVVVSGQSPSRTVTFLKATALGKTEALAIGGEVLAR</sequence>
<evidence type="ECO:0000313" key="1">
    <source>
        <dbReference type="EMBL" id="MBU8543981.1"/>
    </source>
</evidence>
<comment type="caution">
    <text evidence="1">The sequence shown here is derived from an EMBL/GenBank/DDBJ whole genome shotgun (WGS) entry which is preliminary data.</text>
</comment>
<accession>A0ABS6H6J8</accession>
<proteinExistence type="predicted"/>
<dbReference type="EMBL" id="JAERQM010000002">
    <property type="protein sequence ID" value="MBU8543981.1"/>
    <property type="molecule type" value="Genomic_DNA"/>
</dbReference>
<evidence type="ECO:0000313" key="2">
    <source>
        <dbReference type="Proteomes" id="UP000689967"/>
    </source>
</evidence>
<dbReference type="RefSeq" id="WP_216874746.1">
    <property type="nucleotide sequence ID" value="NZ_JAERQM010000002.1"/>
</dbReference>